<dbReference type="EMBL" id="LCKS01000012">
    <property type="protein sequence ID" value="KKU02526.1"/>
    <property type="molecule type" value="Genomic_DNA"/>
</dbReference>
<sequence>MTGVVYKSHMATTEIASVFEKYLVRARYEGGTLNSLAKVLNAGFSFIPGIFDDESESRRFLRRLEVVDRRRGKAIELVGVDGTYHNRSEWEEHRTSYGTVSFEGRPLVLKEGEERWFTISELAALARGIESMVLASFEAAK</sequence>
<proteinExistence type="predicted"/>
<name>A0A0G1M2T1_9BACT</name>
<dbReference type="Proteomes" id="UP000034264">
    <property type="component" value="Unassembled WGS sequence"/>
</dbReference>
<protein>
    <submittedName>
        <fullName evidence="1">Uncharacterized protein</fullName>
    </submittedName>
</protein>
<accession>A0A0G1M2T1</accession>
<evidence type="ECO:0000313" key="2">
    <source>
        <dbReference type="Proteomes" id="UP000034264"/>
    </source>
</evidence>
<evidence type="ECO:0000313" key="1">
    <source>
        <dbReference type="EMBL" id="KKU02526.1"/>
    </source>
</evidence>
<reference evidence="1 2" key="1">
    <citation type="journal article" date="2015" name="Nature">
        <title>rRNA introns, odd ribosomes, and small enigmatic genomes across a large radiation of phyla.</title>
        <authorList>
            <person name="Brown C.T."/>
            <person name="Hug L.A."/>
            <person name="Thomas B.C."/>
            <person name="Sharon I."/>
            <person name="Castelle C.J."/>
            <person name="Singh A."/>
            <person name="Wilkins M.J."/>
            <person name="Williams K.H."/>
            <person name="Banfield J.F."/>
        </authorList>
    </citation>
    <scope>NUCLEOTIDE SEQUENCE [LARGE SCALE GENOMIC DNA]</scope>
</reference>
<gene>
    <name evidence="1" type="ORF">UX05_C0012G0023</name>
</gene>
<organism evidence="1 2">
    <name type="scientific">Candidatus Amesbacteria bacterium GW2011_GWC2_45_19</name>
    <dbReference type="NCBI Taxonomy" id="1618366"/>
    <lineage>
        <taxon>Bacteria</taxon>
        <taxon>Candidatus Amesiibacteriota</taxon>
    </lineage>
</organism>
<dbReference type="AlphaFoldDB" id="A0A0G1M2T1"/>
<comment type="caution">
    <text evidence="1">The sequence shown here is derived from an EMBL/GenBank/DDBJ whole genome shotgun (WGS) entry which is preliminary data.</text>
</comment>